<evidence type="ECO:0000259" key="2">
    <source>
        <dbReference type="Pfam" id="PF00296"/>
    </source>
</evidence>
<comment type="caution">
    <text evidence="3">The sequence shown here is derived from an EMBL/GenBank/DDBJ whole genome shotgun (WGS) entry which is preliminary data.</text>
</comment>
<dbReference type="GO" id="GO:0016491">
    <property type="term" value="F:oxidoreductase activity"/>
    <property type="evidence" value="ECO:0007669"/>
    <property type="project" value="UniProtKB-KW"/>
</dbReference>
<dbReference type="PANTHER" id="PTHR30137">
    <property type="entry name" value="LUCIFERASE-LIKE MONOOXYGENASE"/>
    <property type="match status" value="1"/>
</dbReference>
<dbReference type="EC" id="1.-.-.-" evidence="3"/>
<gene>
    <name evidence="3" type="ORF">ACE3NQ_06235</name>
</gene>
<evidence type="ECO:0000313" key="4">
    <source>
        <dbReference type="Proteomes" id="UP001580407"/>
    </source>
</evidence>
<evidence type="ECO:0000256" key="1">
    <source>
        <dbReference type="ARBA" id="ARBA00007789"/>
    </source>
</evidence>
<dbReference type="PANTHER" id="PTHR30137:SF20">
    <property type="entry name" value="N-ACETYL-S-ALKYLCYSTEINE MONOOXYGENASE"/>
    <property type="match status" value="1"/>
</dbReference>
<protein>
    <submittedName>
        <fullName evidence="3">LLM class flavin-dependent oxidoreductase</fullName>
        <ecNumber evidence="3">1.-.-.-</ecNumber>
    </submittedName>
</protein>
<dbReference type="Pfam" id="PF00296">
    <property type="entry name" value="Bac_luciferase"/>
    <property type="match status" value="1"/>
</dbReference>
<accession>A0ABV5B4A8</accession>
<dbReference type="InterPro" id="IPR050766">
    <property type="entry name" value="Bact_Lucif_Oxidored"/>
</dbReference>
<comment type="similarity">
    <text evidence="1">To bacterial alkanal monooxygenase alpha and beta chains.</text>
</comment>
<keyword evidence="3" id="KW-0560">Oxidoreductase</keyword>
<keyword evidence="4" id="KW-1185">Reference proteome</keyword>
<sequence>MKVSVLDQTVLRAQESPEEAFLQTVETAVHADRLGYERYWVSEHHSTDALGGSSPEVLISFLAARTGRMRVGSGGVMLPHYSPYKVAENFRVLGALAPGRIDLGVGRAPGGVPLSTKALQDLQLRDPDTFPDQLRQLQEYLKDILPVKHPLHGLMTTPRITVKPQLWLLGTSPSSARLAGTAGLPYAFAFFSEAQQQKALLSFQRYRDTFRPSDVMEQPYSMLAIRIIAADTDEEAEEAAAGSLRFSLMLNQGRIVRLADPQSARAALENLSAGEREELERIRSIYVIGSPSTIRRKIRDMKQLYRFDELMALSLIYDLQQRKRSLELLKEAVDDL</sequence>
<dbReference type="InterPro" id="IPR036661">
    <property type="entry name" value="Luciferase-like_sf"/>
</dbReference>
<dbReference type="InterPro" id="IPR011251">
    <property type="entry name" value="Luciferase-like_dom"/>
</dbReference>
<dbReference type="EMBL" id="JBHILM010000005">
    <property type="protein sequence ID" value="MFB5680504.1"/>
    <property type="molecule type" value="Genomic_DNA"/>
</dbReference>
<evidence type="ECO:0000313" key="3">
    <source>
        <dbReference type="EMBL" id="MFB5680504.1"/>
    </source>
</evidence>
<dbReference type="Proteomes" id="UP001580407">
    <property type="component" value="Unassembled WGS sequence"/>
</dbReference>
<dbReference type="SUPFAM" id="SSF51679">
    <property type="entry name" value="Bacterial luciferase-like"/>
    <property type="match status" value="1"/>
</dbReference>
<proteinExistence type="predicted"/>
<dbReference type="RefSeq" id="WP_375524308.1">
    <property type="nucleotide sequence ID" value="NZ_JBHILM010000005.1"/>
</dbReference>
<reference evidence="3 4" key="1">
    <citation type="submission" date="2024-09" db="EMBL/GenBank/DDBJ databases">
        <authorList>
            <person name="Ruan L."/>
        </authorList>
    </citation>
    <scope>NUCLEOTIDE SEQUENCE [LARGE SCALE GENOMIC DNA]</scope>
    <source>
        <strain evidence="3 4">D33</strain>
    </source>
</reference>
<dbReference type="InterPro" id="IPR019949">
    <property type="entry name" value="CmoO-like"/>
</dbReference>
<dbReference type="Gene3D" id="3.20.20.30">
    <property type="entry name" value="Luciferase-like domain"/>
    <property type="match status" value="1"/>
</dbReference>
<feature type="domain" description="Luciferase-like" evidence="2">
    <location>
        <begin position="1"/>
        <end position="304"/>
    </location>
</feature>
<organism evidence="3 4">
    <name type="scientific">Paenibacillus terreus</name>
    <dbReference type="NCBI Taxonomy" id="1387834"/>
    <lineage>
        <taxon>Bacteria</taxon>
        <taxon>Bacillati</taxon>
        <taxon>Bacillota</taxon>
        <taxon>Bacilli</taxon>
        <taxon>Bacillales</taxon>
        <taxon>Paenibacillaceae</taxon>
        <taxon>Paenibacillus</taxon>
    </lineage>
</organism>
<name>A0ABV5B4A8_9BACL</name>
<dbReference type="NCBIfam" id="TIGR03558">
    <property type="entry name" value="oxido_grp_1"/>
    <property type="match status" value="1"/>
</dbReference>